<evidence type="ECO:0000256" key="1">
    <source>
        <dbReference type="ARBA" id="ARBA00005323"/>
    </source>
</evidence>
<dbReference type="EMBL" id="CP043031">
    <property type="protein sequence ID" value="QEH92514.1"/>
    <property type="molecule type" value="Genomic_DNA"/>
</dbReference>
<dbReference type="PANTHER" id="PTHR28004">
    <property type="entry name" value="ZGC:162816-RELATED"/>
    <property type="match status" value="1"/>
</dbReference>
<evidence type="ECO:0000259" key="4">
    <source>
        <dbReference type="SMART" id="SM01119"/>
    </source>
</evidence>
<evidence type="ECO:0000256" key="2">
    <source>
        <dbReference type="ARBA" id="ARBA00023239"/>
    </source>
</evidence>
<name>A0ABX5Z778_9MICO</name>
<evidence type="ECO:0000313" key="6">
    <source>
        <dbReference type="Proteomes" id="UP000323565"/>
    </source>
</evidence>
<keyword evidence="6" id="KW-1185">Reference proteome</keyword>
<feature type="region of interest" description="Disordered" evidence="3">
    <location>
        <begin position="194"/>
        <end position="242"/>
    </location>
</feature>
<feature type="domain" description="D-serine dehydratase-like" evidence="4">
    <location>
        <begin position="269"/>
        <end position="360"/>
    </location>
</feature>
<dbReference type="InterPro" id="IPR029066">
    <property type="entry name" value="PLP-binding_barrel"/>
</dbReference>
<dbReference type="InterPro" id="IPR001608">
    <property type="entry name" value="Ala_racemase_N"/>
</dbReference>
<dbReference type="Pfam" id="PF01168">
    <property type="entry name" value="Ala_racemase_N"/>
    <property type="match status" value="1"/>
</dbReference>
<organism evidence="5 6">
    <name type="scientific">Dermacoccus abyssi</name>
    <dbReference type="NCBI Taxonomy" id="322596"/>
    <lineage>
        <taxon>Bacteria</taxon>
        <taxon>Bacillati</taxon>
        <taxon>Actinomycetota</taxon>
        <taxon>Actinomycetes</taxon>
        <taxon>Micrococcales</taxon>
        <taxon>Dermacoccaceae</taxon>
        <taxon>Dermacoccus</taxon>
    </lineage>
</organism>
<comment type="similarity">
    <text evidence="1">Belongs to the DSD1 family.</text>
</comment>
<accession>A0ABX5Z778</accession>
<dbReference type="InterPro" id="IPR026956">
    <property type="entry name" value="D-ser_dehydrat-like_dom"/>
</dbReference>
<dbReference type="Proteomes" id="UP000323565">
    <property type="component" value="Chromosome"/>
</dbReference>
<dbReference type="Gene3D" id="2.40.37.20">
    <property type="entry name" value="D-serine dehydratase-like domain"/>
    <property type="match status" value="1"/>
</dbReference>
<dbReference type="Gene3D" id="3.20.20.10">
    <property type="entry name" value="Alanine racemase"/>
    <property type="match status" value="1"/>
</dbReference>
<dbReference type="InterPro" id="IPR042208">
    <property type="entry name" value="D-ser_dehydrat-like_sf"/>
</dbReference>
<gene>
    <name evidence="5" type="ORF">FV141_02375</name>
</gene>
<dbReference type="SMART" id="SM01119">
    <property type="entry name" value="D-ser_dehydrat"/>
    <property type="match status" value="1"/>
</dbReference>
<reference evidence="5 6" key="1">
    <citation type="submission" date="2019-08" db="EMBL/GenBank/DDBJ databases">
        <title>Dermacoccus abyssi strain HZAU 226, whole genome Nanopore sequencing project.</title>
        <authorList>
            <person name="Guo A."/>
            <person name="Zhang X."/>
            <person name="Ruan Y."/>
            <person name="Liu W."/>
            <person name="Chen Q."/>
            <person name="Gu L."/>
        </authorList>
    </citation>
    <scope>NUCLEOTIDE SEQUENCE [LARGE SCALE GENOMIC DNA]</scope>
    <source>
        <strain evidence="5 6">HZAU 226</strain>
    </source>
</reference>
<dbReference type="SUPFAM" id="SSF51419">
    <property type="entry name" value="PLP-binding barrel"/>
    <property type="match status" value="1"/>
</dbReference>
<evidence type="ECO:0000313" key="5">
    <source>
        <dbReference type="EMBL" id="QEH92514.1"/>
    </source>
</evidence>
<feature type="compositionally biased region" description="Low complexity" evidence="3">
    <location>
        <begin position="232"/>
        <end position="242"/>
    </location>
</feature>
<dbReference type="Pfam" id="PF14031">
    <property type="entry name" value="D-ser_dehydrat"/>
    <property type="match status" value="1"/>
</dbReference>
<dbReference type="PANTHER" id="PTHR28004:SF2">
    <property type="entry name" value="D-SERINE DEHYDRATASE"/>
    <property type="match status" value="1"/>
</dbReference>
<dbReference type="InterPro" id="IPR051466">
    <property type="entry name" value="D-amino_acid_metab_enzyme"/>
</dbReference>
<sequence length="377" mass="38965">MSAAPRLVVDPDVLERNIETMAARGRRAGLPIRPHAKTHKIPRIAAMQRDAGARGFTLATIGEAEVFAAAGFDDLFIAYPLWVDAEDGARLARLSESAQITVGCDNLDAARSLRRHTGAASLRVLIEVDSGQHRSGVTPGDAGELAAAVAGLGLDVVGAFTFPGHSYAREARGSAAQDERAALSLAAQAMRAKGVEPSVRSGGSSPSMAFVSDGPSASSGRTSPTSLTVGEPAPADAASSAPTEMRPGAYVFNDAQQWELGACTAEDIALTAHGTVVSHAGGRLVVNAGSKVLAPDKAAWATGHGRLLDHPDARIVQLSEHHAVVDMGGSSLPALGSTVRLVPNHCCNAINYADEVDVVQDGRRLDTWAVAARGLNG</sequence>
<protein>
    <submittedName>
        <fullName evidence="5">D-TA family PLP-dependent enzyme</fullName>
    </submittedName>
</protein>
<keyword evidence="2" id="KW-0456">Lyase</keyword>
<feature type="compositionally biased region" description="Polar residues" evidence="3">
    <location>
        <begin position="215"/>
        <end position="228"/>
    </location>
</feature>
<proteinExistence type="inferred from homology"/>
<evidence type="ECO:0000256" key="3">
    <source>
        <dbReference type="SAM" id="MobiDB-lite"/>
    </source>
</evidence>